<organism evidence="1 2">
    <name type="scientific">Thermoactinomyces intermedius</name>
    <dbReference type="NCBI Taxonomy" id="2024"/>
    <lineage>
        <taxon>Bacteria</taxon>
        <taxon>Bacillati</taxon>
        <taxon>Bacillota</taxon>
        <taxon>Bacilli</taxon>
        <taxon>Bacillales</taxon>
        <taxon>Thermoactinomycetaceae</taxon>
        <taxon>Thermoactinomyces</taxon>
    </lineage>
</organism>
<accession>A0A8I1A3H8</accession>
<dbReference type="RefSeq" id="WP_181731253.1">
    <property type="nucleotide sequence ID" value="NZ_JACEIR010000002.1"/>
</dbReference>
<protein>
    <submittedName>
        <fullName evidence="1">YheC/YheD family protein</fullName>
    </submittedName>
</protein>
<name>A0A8I1A3H8_THEIN</name>
<sequence length="249" mass="28468">MKPLPYQQVASKSLKTMVLMTNHRIRPYIPETRRFSPRNLVRMLTRHTSLFVKPDKGGGGAGAVRLLKRGWGKIEIRTLNRQKVIEIGKLFHYLNQCMHPEKNYIIQQGIDLGEISGRPFDLRVHLQKPFHRWHITGVCAKVAAPGKIVTNHCKGGLPVEAKHALFQVAGNPGRTMHLMNEIQALSKETARTLNAAFPGLKELGIDLGVDKDLRIWIFEVNTRPDFKMFRSLNNSRMYRRILKNHALIV</sequence>
<reference evidence="1 2" key="1">
    <citation type="submission" date="2020-12" db="EMBL/GenBank/DDBJ databases">
        <title>WGS of Thermoactinomyces spp.</title>
        <authorList>
            <person name="Cheng K."/>
        </authorList>
    </citation>
    <scope>NUCLEOTIDE SEQUENCE [LARGE SCALE GENOMIC DNA]</scope>
    <source>
        <strain evidence="2">CICC 10671\DSM 43846</strain>
    </source>
</reference>
<dbReference type="Gene3D" id="3.30.470.20">
    <property type="entry name" value="ATP-grasp fold, B domain"/>
    <property type="match status" value="1"/>
</dbReference>
<dbReference type="Proteomes" id="UP000633619">
    <property type="component" value="Unassembled WGS sequence"/>
</dbReference>
<dbReference type="AlphaFoldDB" id="A0A8I1A3H8"/>
<proteinExistence type="predicted"/>
<dbReference type="Pfam" id="PF14398">
    <property type="entry name" value="ATPgrasp_YheCD"/>
    <property type="match status" value="1"/>
</dbReference>
<keyword evidence="2" id="KW-1185">Reference proteome</keyword>
<evidence type="ECO:0000313" key="2">
    <source>
        <dbReference type="Proteomes" id="UP000633619"/>
    </source>
</evidence>
<comment type="caution">
    <text evidence="1">The sequence shown here is derived from an EMBL/GenBank/DDBJ whole genome shotgun (WGS) entry which is preliminary data.</text>
</comment>
<dbReference type="EMBL" id="JAECVW010000003">
    <property type="protein sequence ID" value="MBH8594917.1"/>
    <property type="molecule type" value="Genomic_DNA"/>
</dbReference>
<evidence type="ECO:0000313" key="1">
    <source>
        <dbReference type="EMBL" id="MBH8594917.1"/>
    </source>
</evidence>
<gene>
    <name evidence="1" type="ORF">I8U20_06190</name>
</gene>
<dbReference type="InterPro" id="IPR026838">
    <property type="entry name" value="YheC/D"/>
</dbReference>
<dbReference type="SUPFAM" id="SSF56059">
    <property type="entry name" value="Glutathione synthetase ATP-binding domain-like"/>
    <property type="match status" value="1"/>
</dbReference>